<dbReference type="RefSeq" id="WP_244450227.1">
    <property type="nucleotide sequence ID" value="NZ_CP083239.1"/>
</dbReference>
<keyword evidence="2" id="KW-1133">Transmembrane helix</keyword>
<evidence type="ECO:0000256" key="2">
    <source>
        <dbReference type="SAM" id="Phobius"/>
    </source>
</evidence>
<proteinExistence type="predicted"/>
<evidence type="ECO:0000256" key="1">
    <source>
        <dbReference type="SAM" id="MobiDB-lite"/>
    </source>
</evidence>
<feature type="region of interest" description="Disordered" evidence="1">
    <location>
        <begin position="112"/>
        <end position="133"/>
    </location>
</feature>
<evidence type="ECO:0000313" key="3">
    <source>
        <dbReference type="EMBL" id="UOK72530.1"/>
    </source>
</evidence>
<name>A0A9E7D6S8_9HYPH</name>
<keyword evidence="2" id="KW-0472">Membrane</keyword>
<keyword evidence="2" id="KW-0812">Transmembrane</keyword>
<dbReference type="Proteomes" id="UP000831684">
    <property type="component" value="Chromosome"/>
</dbReference>
<sequence length="133" mass="13266">MNRATPLRLPPRPLDTLPAGDSLPGRDASRDHARHYAAVGVFGLAALSVISVAVAAYVLRPGAGAAPQGLPLTLEDSGFPTMGVAADMPALRPSQGGDEGVSITVFDGATGRSEVLTGPGPLAGGVGDTTLTP</sequence>
<gene>
    <name evidence="3" type="ORF">K9D25_07455</name>
</gene>
<feature type="transmembrane region" description="Helical" evidence="2">
    <location>
        <begin position="36"/>
        <end position="59"/>
    </location>
</feature>
<organism evidence="3 4">
    <name type="scientific">Ancylobacter polymorphus</name>
    <dbReference type="NCBI Taxonomy" id="223390"/>
    <lineage>
        <taxon>Bacteria</taxon>
        <taxon>Pseudomonadati</taxon>
        <taxon>Pseudomonadota</taxon>
        <taxon>Alphaproteobacteria</taxon>
        <taxon>Hyphomicrobiales</taxon>
        <taxon>Xanthobacteraceae</taxon>
        <taxon>Ancylobacter</taxon>
    </lineage>
</organism>
<dbReference type="KEGG" id="apol:K9D25_07455"/>
<reference evidence="3" key="1">
    <citation type="submission" date="2021-09" db="EMBL/GenBank/DDBJ databases">
        <title>Network and meta-omics reveal the key degrader and cooperation patterns in an efficient 1,4-dioxane-degrading microbial community.</title>
        <authorList>
            <person name="Dai C."/>
        </authorList>
    </citation>
    <scope>NUCLEOTIDE SEQUENCE</scope>
    <source>
        <strain evidence="3">ZM13</strain>
    </source>
</reference>
<accession>A0A9E7D6S8</accession>
<dbReference type="AlphaFoldDB" id="A0A9E7D6S8"/>
<evidence type="ECO:0000313" key="4">
    <source>
        <dbReference type="Proteomes" id="UP000831684"/>
    </source>
</evidence>
<dbReference type="EMBL" id="CP083239">
    <property type="protein sequence ID" value="UOK72530.1"/>
    <property type="molecule type" value="Genomic_DNA"/>
</dbReference>
<protein>
    <submittedName>
        <fullName evidence="3">Uncharacterized protein</fullName>
    </submittedName>
</protein>
<feature type="region of interest" description="Disordered" evidence="1">
    <location>
        <begin position="1"/>
        <end position="29"/>
    </location>
</feature>